<reference evidence="1 2" key="1">
    <citation type="submission" date="2018-08" db="EMBL/GenBank/DDBJ databases">
        <title>A genome reference for cultivated species of the human gut microbiota.</title>
        <authorList>
            <person name="Zou Y."/>
            <person name="Xue W."/>
            <person name="Luo G."/>
        </authorList>
    </citation>
    <scope>NUCLEOTIDE SEQUENCE [LARGE SCALE GENOMIC DNA]</scope>
    <source>
        <strain evidence="1 2">AM37-3BH</strain>
    </source>
</reference>
<gene>
    <name evidence="1" type="ORF">DW858_11860</name>
</gene>
<dbReference type="RefSeq" id="WP_118008913.1">
    <property type="nucleotide sequence ID" value="NZ_QSBA01000003.1"/>
</dbReference>
<name>A0A413YRU5_9FIRM</name>
<evidence type="ECO:0000313" key="2">
    <source>
        <dbReference type="Proteomes" id="UP000285844"/>
    </source>
</evidence>
<accession>A0A413YRU5</accession>
<evidence type="ECO:0008006" key="3">
    <source>
        <dbReference type="Google" id="ProtNLM"/>
    </source>
</evidence>
<dbReference type="EMBL" id="QSHM01000017">
    <property type="protein sequence ID" value="RHC11785.1"/>
    <property type="molecule type" value="Genomic_DNA"/>
</dbReference>
<dbReference type="Proteomes" id="UP000285844">
    <property type="component" value="Unassembled WGS sequence"/>
</dbReference>
<proteinExistence type="predicted"/>
<dbReference type="AlphaFoldDB" id="A0A413YRU5"/>
<organism evidence="1 2">
    <name type="scientific">Lachnospira eligens</name>
    <dbReference type="NCBI Taxonomy" id="39485"/>
    <lineage>
        <taxon>Bacteria</taxon>
        <taxon>Bacillati</taxon>
        <taxon>Bacillota</taxon>
        <taxon>Clostridia</taxon>
        <taxon>Lachnospirales</taxon>
        <taxon>Lachnospiraceae</taxon>
        <taxon>Lachnospira</taxon>
    </lineage>
</organism>
<comment type="caution">
    <text evidence="1">The sequence shown here is derived from an EMBL/GenBank/DDBJ whole genome shotgun (WGS) entry which is preliminary data.</text>
</comment>
<sequence length="66" mass="7234">MLIIDEIEGAAVKKLYEGYLGGLGLQAAADEAGIPVNHCQAKRMMLNKKYLGTDYYPALVSEDIME</sequence>
<protein>
    <recommendedName>
        <fullName evidence="3">Recombinase domain-containing protein</fullName>
    </recommendedName>
</protein>
<evidence type="ECO:0000313" key="1">
    <source>
        <dbReference type="EMBL" id="RHC11785.1"/>
    </source>
</evidence>